<dbReference type="InterPro" id="IPR023772">
    <property type="entry name" value="DNA-bd_HTH_TetR-type_CS"/>
</dbReference>
<comment type="caution">
    <text evidence="5">The sequence shown here is derived from an EMBL/GenBank/DDBJ whole genome shotgun (WGS) entry which is preliminary data.</text>
</comment>
<dbReference type="SUPFAM" id="SSF46689">
    <property type="entry name" value="Homeodomain-like"/>
    <property type="match status" value="1"/>
</dbReference>
<accession>A0A9X3WAQ8</accession>
<keyword evidence="1" id="KW-0678">Repressor</keyword>
<dbReference type="RefSeq" id="WP_272444810.1">
    <property type="nucleotide sequence ID" value="NZ_JAMQKC010000002.1"/>
</dbReference>
<reference evidence="5" key="1">
    <citation type="submission" date="2022-06" db="EMBL/GenBank/DDBJ databases">
        <title>Aquibacillus sp. a new bacterium isolated from soil saline samples.</title>
        <authorList>
            <person name="Galisteo C."/>
            <person name="De La Haba R."/>
            <person name="Sanchez-Porro C."/>
            <person name="Ventosa A."/>
        </authorList>
    </citation>
    <scope>NUCLEOTIDE SEQUENCE</scope>
    <source>
        <strain evidence="5">3ASR75-54</strain>
    </source>
</reference>
<keyword evidence="2 3" id="KW-0238">DNA-binding</keyword>
<dbReference type="InterPro" id="IPR050624">
    <property type="entry name" value="HTH-type_Tx_Regulator"/>
</dbReference>
<dbReference type="PROSITE" id="PS01081">
    <property type="entry name" value="HTH_TETR_1"/>
    <property type="match status" value="1"/>
</dbReference>
<proteinExistence type="predicted"/>
<name>A0A9X3WAQ8_9BACI</name>
<evidence type="ECO:0000259" key="4">
    <source>
        <dbReference type="PROSITE" id="PS50977"/>
    </source>
</evidence>
<dbReference type="PANTHER" id="PTHR43479">
    <property type="entry name" value="ACREF/ENVCD OPERON REPRESSOR-RELATED"/>
    <property type="match status" value="1"/>
</dbReference>
<evidence type="ECO:0000256" key="2">
    <source>
        <dbReference type="ARBA" id="ARBA00023125"/>
    </source>
</evidence>
<evidence type="ECO:0000256" key="3">
    <source>
        <dbReference type="PROSITE-ProRule" id="PRU00335"/>
    </source>
</evidence>
<feature type="DNA-binding region" description="H-T-H motif" evidence="3">
    <location>
        <begin position="25"/>
        <end position="44"/>
    </location>
</feature>
<dbReference type="PROSITE" id="PS50977">
    <property type="entry name" value="HTH_TETR_2"/>
    <property type="match status" value="1"/>
</dbReference>
<dbReference type="PRINTS" id="PR00455">
    <property type="entry name" value="HTHTETR"/>
</dbReference>
<sequence>MNSRKQQVIKKSQQLFIEKGYQATSIQDILDYSGISKGTFYNYFSSKNELLISIFKELAEILSDKRNEIMIGQDPADLDVFTKQIELSMKINKQHRIFTLFEEVLISNDPELKHFVKESQMKVVIWIYERLLEIFGEEKQPYLLDSAIMFVGILHQNMKYYITWHDKDASIHPVVQYSVKRMATIVEDLAHTREQLNQPSLVDKWFPNDQTDSNRLQEELKQLLTSLKKSLIAEDQRPYVELLDLIEEELLQAKHPRAFLIQTTVNSLNQAKSIDSSQLEHLKQLITNLLN</sequence>
<dbReference type="InterPro" id="IPR001647">
    <property type="entry name" value="HTH_TetR"/>
</dbReference>
<dbReference type="Pfam" id="PF00440">
    <property type="entry name" value="TetR_N"/>
    <property type="match status" value="1"/>
</dbReference>
<keyword evidence="6" id="KW-1185">Reference proteome</keyword>
<protein>
    <submittedName>
        <fullName evidence="5">TetR/AcrR family transcriptional regulator</fullName>
    </submittedName>
</protein>
<dbReference type="AlphaFoldDB" id="A0A9X3WAQ8"/>
<evidence type="ECO:0000313" key="6">
    <source>
        <dbReference type="Proteomes" id="UP001145069"/>
    </source>
</evidence>
<dbReference type="GO" id="GO:0003677">
    <property type="term" value="F:DNA binding"/>
    <property type="evidence" value="ECO:0007669"/>
    <property type="project" value="UniProtKB-UniRule"/>
</dbReference>
<dbReference type="EMBL" id="JAMQKC010000002">
    <property type="protein sequence ID" value="MDC3415835.1"/>
    <property type="molecule type" value="Genomic_DNA"/>
</dbReference>
<dbReference type="Gene3D" id="1.10.357.10">
    <property type="entry name" value="Tetracycline Repressor, domain 2"/>
    <property type="match status" value="1"/>
</dbReference>
<evidence type="ECO:0000313" key="5">
    <source>
        <dbReference type="EMBL" id="MDC3415835.1"/>
    </source>
</evidence>
<gene>
    <name evidence="5" type="ORF">NC799_02795</name>
</gene>
<organism evidence="5 6">
    <name type="scientific">Aquibacillus salsiterrae</name>
    <dbReference type="NCBI Taxonomy" id="2950439"/>
    <lineage>
        <taxon>Bacteria</taxon>
        <taxon>Bacillati</taxon>
        <taxon>Bacillota</taxon>
        <taxon>Bacilli</taxon>
        <taxon>Bacillales</taxon>
        <taxon>Bacillaceae</taxon>
        <taxon>Aquibacillus</taxon>
    </lineage>
</organism>
<feature type="domain" description="HTH tetR-type" evidence="4">
    <location>
        <begin position="2"/>
        <end position="62"/>
    </location>
</feature>
<dbReference type="Proteomes" id="UP001145069">
    <property type="component" value="Unassembled WGS sequence"/>
</dbReference>
<dbReference type="InterPro" id="IPR009057">
    <property type="entry name" value="Homeodomain-like_sf"/>
</dbReference>
<dbReference type="PANTHER" id="PTHR43479:SF22">
    <property type="entry name" value="TRANSCRIPTIONAL REGULATOR, TETR FAMILY"/>
    <property type="match status" value="1"/>
</dbReference>
<evidence type="ECO:0000256" key="1">
    <source>
        <dbReference type="ARBA" id="ARBA00022491"/>
    </source>
</evidence>